<dbReference type="Proteomes" id="UP000178249">
    <property type="component" value="Unassembled WGS sequence"/>
</dbReference>
<evidence type="ECO:0000313" key="1">
    <source>
        <dbReference type="EMBL" id="OGG42987.1"/>
    </source>
</evidence>
<organism evidence="1 2">
    <name type="scientific">Candidatus Kaiserbacteria bacterium RIFCSPHIGHO2_01_FULL_48_10</name>
    <dbReference type="NCBI Taxonomy" id="1798476"/>
    <lineage>
        <taxon>Bacteria</taxon>
        <taxon>Candidatus Kaiseribacteriota</taxon>
    </lineage>
</organism>
<dbReference type="SUPFAM" id="SSF53756">
    <property type="entry name" value="UDP-Glycosyltransferase/glycogen phosphorylase"/>
    <property type="match status" value="1"/>
</dbReference>
<sequence>MKTYAFVIPSAFRVNAILRTGIRTRLEKEPNTNILIISPFAEDDAFRKEFPNALHESLPKIPLRFVRRIARARELLLTVDKKVFVKSRLIEKSVMARRAVHALPWQDNVLTFFRTVLYPLRPALAWLCNKIEERLFYFPSLFQVIEKHHPTGLVMGTMTEPDDIVWLALARRYNIPAHVVDFPWSYIENRLWAVPRPAHIYLWSEMMREELLSNFPFPKEKTHITGCARYDWYATTFPTIAKEEFFRRIGADPSHHLIAYFIGTPYWNPHEHDTARLLLEMIEKGELPKNTQLVARLGWKLAPSDPFLTLKEQYPNFIIQSADDLPHQEYPSHLVYYSDLSLSTFSSLALDAAVLDRPHIFTALSGFDALHPDDAATARIFEYEFVKNALATEGVKVSYTLKDFKSLITSAVSNPSQGATGRKALAQKFLGTIDGKAGERIAQSIIALNA</sequence>
<proteinExistence type="predicted"/>
<accession>A0A1F6C2H3</accession>
<name>A0A1F6C2H3_9BACT</name>
<dbReference type="AlphaFoldDB" id="A0A1F6C2H3"/>
<dbReference type="EMBL" id="MFKP01000060">
    <property type="protein sequence ID" value="OGG42987.1"/>
    <property type="molecule type" value="Genomic_DNA"/>
</dbReference>
<comment type="caution">
    <text evidence="1">The sequence shown here is derived from an EMBL/GenBank/DDBJ whole genome shotgun (WGS) entry which is preliminary data.</text>
</comment>
<gene>
    <name evidence="1" type="ORF">A2841_00335</name>
</gene>
<reference evidence="1 2" key="1">
    <citation type="journal article" date="2016" name="Nat. Commun.">
        <title>Thousands of microbial genomes shed light on interconnected biogeochemical processes in an aquifer system.</title>
        <authorList>
            <person name="Anantharaman K."/>
            <person name="Brown C.T."/>
            <person name="Hug L.A."/>
            <person name="Sharon I."/>
            <person name="Castelle C.J."/>
            <person name="Probst A.J."/>
            <person name="Thomas B.C."/>
            <person name="Singh A."/>
            <person name="Wilkins M.J."/>
            <person name="Karaoz U."/>
            <person name="Brodie E.L."/>
            <person name="Williams K.H."/>
            <person name="Hubbard S.S."/>
            <person name="Banfield J.F."/>
        </authorList>
    </citation>
    <scope>NUCLEOTIDE SEQUENCE [LARGE SCALE GENOMIC DNA]</scope>
</reference>
<protein>
    <recommendedName>
        <fullName evidence="3">Glycosyl transferase family 1 domain-containing protein</fullName>
    </recommendedName>
</protein>
<evidence type="ECO:0008006" key="3">
    <source>
        <dbReference type="Google" id="ProtNLM"/>
    </source>
</evidence>
<evidence type="ECO:0000313" key="2">
    <source>
        <dbReference type="Proteomes" id="UP000178249"/>
    </source>
</evidence>